<sequence>MPGPDGDPARPADPPTAGGDAAASPDGRHNPSLSRLGRTLKRGAAISAGMLFVTQLISLGQTVVVARLLTPAEIGAFTLGTIFANFMIVMADGGMRAALIHRETDVEEAANTAFWASLVNGVLMAGGTLAASPLLALFFGDRTVALIAAATSGTLLVHSLLNVPEALMQRRFNFKRRLIVDPLTAGSFAVVTVTFCALGYGVWGMVIGLYASQVATLVAAWWLADWRPGRARPSYRLWREMARYAFPVIVANLTKDVREIATQSIVGRTLDIATAGQYRYGRRVGILPGQAIIQVASYVLFPAFARISSDAVRFRRGFLRALRLLWTATIPMGAFLVAAGSPAIVVLLGPQWAPAGVFVAAMAGFGPGTALNAIGVESIKGAGASRRLHWATAVSLVLGIGGLIALLPFGLLGVGLSVSIEAVVGGVLTVSLARPLARVGWGELVRVLTPPLVAAALAGVATWALEHLVLQSDTRPVVLGLVYLLADGALFAAVYLAVLAVLAPATVGELKGLLAKIAGRRRGGAAATDEDADGADPADDADRRGEDDLFDLPTRVLALGDLATVRLAAPHHRAGGRHSRPEAPAGTDGGAVTGLSPATSSALLAALHEAARSGRRGRARHALAEDPPQSPSVGTPVPPAPERTVAMSVSLPDRDGRPR</sequence>
<feature type="transmembrane region" description="Helical" evidence="8">
    <location>
        <begin position="355"/>
        <end position="376"/>
    </location>
</feature>
<evidence type="ECO:0000256" key="3">
    <source>
        <dbReference type="ARBA" id="ARBA00022475"/>
    </source>
</evidence>
<comment type="caution">
    <text evidence="9">The sequence shown here is derived from an EMBL/GenBank/DDBJ whole genome shotgun (WGS) entry which is preliminary data.</text>
</comment>
<feature type="transmembrane region" description="Helical" evidence="8">
    <location>
        <begin position="183"/>
        <end position="201"/>
    </location>
</feature>
<evidence type="ECO:0000256" key="6">
    <source>
        <dbReference type="ARBA" id="ARBA00023136"/>
    </source>
</evidence>
<dbReference type="InterPro" id="IPR050833">
    <property type="entry name" value="Poly_Biosynth_Transport"/>
</dbReference>
<proteinExistence type="inferred from homology"/>
<evidence type="ECO:0008006" key="11">
    <source>
        <dbReference type="Google" id="ProtNLM"/>
    </source>
</evidence>
<feature type="region of interest" description="Disordered" evidence="7">
    <location>
        <begin position="1"/>
        <end position="35"/>
    </location>
</feature>
<dbReference type="Proteomes" id="UP001500928">
    <property type="component" value="Unassembled WGS sequence"/>
</dbReference>
<feature type="transmembrane region" description="Helical" evidence="8">
    <location>
        <begin position="112"/>
        <end position="138"/>
    </location>
</feature>
<feature type="region of interest" description="Disordered" evidence="7">
    <location>
        <begin position="611"/>
        <end position="659"/>
    </location>
</feature>
<feature type="transmembrane region" description="Helical" evidence="8">
    <location>
        <begin position="44"/>
        <end position="68"/>
    </location>
</feature>
<evidence type="ECO:0000256" key="2">
    <source>
        <dbReference type="ARBA" id="ARBA00007430"/>
    </source>
</evidence>
<gene>
    <name evidence="9" type="ORF">GCM10023200_00570</name>
</gene>
<evidence type="ECO:0000256" key="1">
    <source>
        <dbReference type="ARBA" id="ARBA00004651"/>
    </source>
</evidence>
<evidence type="ECO:0000256" key="4">
    <source>
        <dbReference type="ARBA" id="ARBA00022692"/>
    </source>
</evidence>
<evidence type="ECO:0000256" key="5">
    <source>
        <dbReference type="ARBA" id="ARBA00022989"/>
    </source>
</evidence>
<dbReference type="Pfam" id="PF13440">
    <property type="entry name" value="Polysacc_synt_3"/>
    <property type="match status" value="1"/>
</dbReference>
<reference evidence="10" key="1">
    <citation type="journal article" date="2019" name="Int. J. Syst. Evol. Microbiol.">
        <title>The Global Catalogue of Microorganisms (GCM) 10K type strain sequencing project: providing services to taxonomists for standard genome sequencing and annotation.</title>
        <authorList>
            <consortium name="The Broad Institute Genomics Platform"/>
            <consortium name="The Broad Institute Genome Sequencing Center for Infectious Disease"/>
            <person name="Wu L."/>
            <person name="Ma J."/>
        </authorList>
    </citation>
    <scope>NUCLEOTIDE SEQUENCE [LARGE SCALE GENOMIC DNA]</scope>
    <source>
        <strain evidence="10">JCM 17979</strain>
    </source>
</reference>
<feature type="transmembrane region" description="Helical" evidence="8">
    <location>
        <begin position="74"/>
        <end position="91"/>
    </location>
</feature>
<feature type="compositionally biased region" description="Low complexity" evidence="7">
    <location>
        <begin position="15"/>
        <end position="25"/>
    </location>
</feature>
<dbReference type="PANTHER" id="PTHR30250">
    <property type="entry name" value="PST FAMILY PREDICTED COLANIC ACID TRANSPORTER"/>
    <property type="match status" value="1"/>
</dbReference>
<keyword evidence="5 8" id="KW-1133">Transmembrane helix</keyword>
<feature type="transmembrane region" description="Helical" evidence="8">
    <location>
        <begin position="144"/>
        <end position="163"/>
    </location>
</feature>
<feature type="transmembrane region" description="Helical" evidence="8">
    <location>
        <begin position="413"/>
        <end position="432"/>
    </location>
</feature>
<accession>A0ABP9A1K8</accession>
<keyword evidence="10" id="KW-1185">Reference proteome</keyword>
<organism evidence="9 10">
    <name type="scientific">Actinomycetospora chlora</name>
    <dbReference type="NCBI Taxonomy" id="663608"/>
    <lineage>
        <taxon>Bacteria</taxon>
        <taxon>Bacillati</taxon>
        <taxon>Actinomycetota</taxon>
        <taxon>Actinomycetes</taxon>
        <taxon>Pseudonocardiales</taxon>
        <taxon>Pseudonocardiaceae</taxon>
        <taxon>Actinomycetospora</taxon>
    </lineage>
</organism>
<feature type="transmembrane region" description="Helical" evidence="8">
    <location>
        <begin position="444"/>
        <end position="465"/>
    </location>
</feature>
<comment type="similarity">
    <text evidence="2">Belongs to the polysaccharide synthase family.</text>
</comment>
<feature type="transmembrane region" description="Helical" evidence="8">
    <location>
        <begin position="388"/>
        <end position="407"/>
    </location>
</feature>
<keyword evidence="6 8" id="KW-0472">Membrane</keyword>
<feature type="transmembrane region" description="Helical" evidence="8">
    <location>
        <begin position="324"/>
        <end position="349"/>
    </location>
</feature>
<feature type="compositionally biased region" description="Acidic residues" evidence="7">
    <location>
        <begin position="528"/>
        <end position="539"/>
    </location>
</feature>
<evidence type="ECO:0000256" key="7">
    <source>
        <dbReference type="SAM" id="MobiDB-lite"/>
    </source>
</evidence>
<dbReference type="RefSeq" id="WP_345410120.1">
    <property type="nucleotide sequence ID" value="NZ_BAABHO010000001.1"/>
</dbReference>
<protein>
    <recommendedName>
        <fullName evidence="11">Lipopolysaccharide biosynthesis protein</fullName>
    </recommendedName>
</protein>
<comment type="subcellular location">
    <subcellularLocation>
        <location evidence="1">Cell membrane</location>
        <topology evidence="1">Multi-pass membrane protein</topology>
    </subcellularLocation>
</comment>
<feature type="region of interest" description="Disordered" evidence="7">
    <location>
        <begin position="571"/>
        <end position="596"/>
    </location>
</feature>
<evidence type="ECO:0000313" key="10">
    <source>
        <dbReference type="Proteomes" id="UP001500928"/>
    </source>
</evidence>
<feature type="transmembrane region" description="Helical" evidence="8">
    <location>
        <begin position="207"/>
        <end position="224"/>
    </location>
</feature>
<dbReference type="CDD" id="cd13127">
    <property type="entry name" value="MATE_tuaB_like"/>
    <property type="match status" value="1"/>
</dbReference>
<keyword evidence="3" id="KW-1003">Cell membrane</keyword>
<evidence type="ECO:0000256" key="8">
    <source>
        <dbReference type="SAM" id="Phobius"/>
    </source>
</evidence>
<evidence type="ECO:0000313" key="9">
    <source>
        <dbReference type="EMBL" id="GAA4772146.1"/>
    </source>
</evidence>
<feature type="region of interest" description="Disordered" evidence="7">
    <location>
        <begin position="525"/>
        <end position="547"/>
    </location>
</feature>
<dbReference type="PANTHER" id="PTHR30250:SF10">
    <property type="entry name" value="LIPOPOLYSACCHARIDE BIOSYNTHESIS PROTEIN WZXC"/>
    <property type="match status" value="1"/>
</dbReference>
<keyword evidence="4 8" id="KW-0812">Transmembrane</keyword>
<name>A0ABP9A1K8_9PSEU</name>
<feature type="transmembrane region" description="Helical" evidence="8">
    <location>
        <begin position="477"/>
        <end position="503"/>
    </location>
</feature>
<dbReference type="EMBL" id="BAABHO010000001">
    <property type="protein sequence ID" value="GAA4772146.1"/>
    <property type="molecule type" value="Genomic_DNA"/>
</dbReference>